<dbReference type="KEGG" id="tpx:Turpa_1311"/>
<proteinExistence type="predicted"/>
<protein>
    <recommendedName>
        <fullName evidence="4">Lipoprotein</fullName>
    </recommendedName>
</protein>
<evidence type="ECO:0000313" key="3">
    <source>
        <dbReference type="Proteomes" id="UP000006048"/>
    </source>
</evidence>
<keyword evidence="1" id="KW-0732">Signal</keyword>
<reference evidence="2 3" key="1">
    <citation type="submission" date="2012-06" db="EMBL/GenBank/DDBJ databases">
        <title>The complete chromosome of genome of Turneriella parva DSM 21527.</title>
        <authorList>
            <consortium name="US DOE Joint Genome Institute (JGI-PGF)"/>
            <person name="Lucas S."/>
            <person name="Han J."/>
            <person name="Lapidus A."/>
            <person name="Bruce D."/>
            <person name="Goodwin L."/>
            <person name="Pitluck S."/>
            <person name="Peters L."/>
            <person name="Kyrpides N."/>
            <person name="Mavromatis K."/>
            <person name="Ivanova N."/>
            <person name="Mikhailova N."/>
            <person name="Chertkov O."/>
            <person name="Detter J.C."/>
            <person name="Tapia R."/>
            <person name="Han C."/>
            <person name="Land M."/>
            <person name="Hauser L."/>
            <person name="Markowitz V."/>
            <person name="Cheng J.-F."/>
            <person name="Hugenholtz P."/>
            <person name="Woyke T."/>
            <person name="Wu D."/>
            <person name="Gronow S."/>
            <person name="Wellnitz S."/>
            <person name="Brambilla E."/>
            <person name="Klenk H.-P."/>
            <person name="Eisen J.A."/>
        </authorList>
    </citation>
    <scope>NUCLEOTIDE SEQUENCE [LARGE SCALE GENOMIC DNA]</scope>
    <source>
        <strain evidence="3">ATCC BAA-1111 / DSM 21527 / NCTC 11395 / H</strain>
    </source>
</reference>
<dbReference type="HOGENOM" id="CLU_1038046_0_0_12"/>
<dbReference type="EMBL" id="CP002959">
    <property type="protein sequence ID" value="AFM11959.1"/>
    <property type="molecule type" value="Genomic_DNA"/>
</dbReference>
<evidence type="ECO:0008006" key="4">
    <source>
        <dbReference type="Google" id="ProtNLM"/>
    </source>
</evidence>
<accession>I4B3V2</accession>
<gene>
    <name evidence="2" type="ordered locus">Turpa_1311</name>
</gene>
<evidence type="ECO:0000256" key="1">
    <source>
        <dbReference type="SAM" id="SignalP"/>
    </source>
</evidence>
<dbReference type="STRING" id="869212.Turpa_1311"/>
<evidence type="ECO:0000313" key="2">
    <source>
        <dbReference type="EMBL" id="AFM11959.1"/>
    </source>
</evidence>
<sequence>MNTKTMRMLGLLFSIAVAGNCASMVNKERAKQVKKIAIVTATANSGPYQRGGGSSLTQMAAVVSNATGSDALGDFGGNRLVTRAYKGISSRIPGWGWQVIAEKEVLKKPAYEEFKKALKEAEIDNELLRKLANSGQQVPTGFPNYNSRSHGTNEKVKAALNKLAKDLGVDAIAFVDLDIYYGASFAIGGTGVAKAKASLSLNVQDQQGEWIIRMQPAAQTEYFSGDSDGSTALVGGNIPFTDGTEKLYNEAIDEAIKKMDEGLLQKLK</sequence>
<keyword evidence="3" id="KW-1185">Reference proteome</keyword>
<feature type="signal peptide" evidence="1">
    <location>
        <begin position="1"/>
        <end position="18"/>
    </location>
</feature>
<feature type="chain" id="PRO_5003685854" description="Lipoprotein" evidence="1">
    <location>
        <begin position="19"/>
        <end position="268"/>
    </location>
</feature>
<organism evidence="2 3">
    <name type="scientific">Turneriella parva (strain ATCC BAA-1111 / DSM 21527 / NCTC 11395 / H)</name>
    <name type="common">Leptospira parva</name>
    <dbReference type="NCBI Taxonomy" id="869212"/>
    <lineage>
        <taxon>Bacteria</taxon>
        <taxon>Pseudomonadati</taxon>
        <taxon>Spirochaetota</taxon>
        <taxon>Spirochaetia</taxon>
        <taxon>Leptospirales</taxon>
        <taxon>Leptospiraceae</taxon>
        <taxon>Turneriella</taxon>
    </lineage>
</organism>
<name>I4B3V2_TURPD</name>
<dbReference type="Proteomes" id="UP000006048">
    <property type="component" value="Chromosome"/>
</dbReference>
<dbReference type="AlphaFoldDB" id="I4B3V2"/>